<evidence type="ECO:0000313" key="2">
    <source>
        <dbReference type="Proteomes" id="UP000799772"/>
    </source>
</evidence>
<proteinExistence type="predicted"/>
<evidence type="ECO:0000313" key="1">
    <source>
        <dbReference type="EMBL" id="KAF2095650.1"/>
    </source>
</evidence>
<accession>A0A9P4M3F3</accession>
<name>A0A9P4M3F3_9PEZI</name>
<comment type="caution">
    <text evidence="1">The sequence shown here is derived from an EMBL/GenBank/DDBJ whole genome shotgun (WGS) entry which is preliminary data.</text>
</comment>
<gene>
    <name evidence="1" type="ORF">NA57DRAFT_59636</name>
</gene>
<organism evidence="1 2">
    <name type="scientific">Rhizodiscina lignyota</name>
    <dbReference type="NCBI Taxonomy" id="1504668"/>
    <lineage>
        <taxon>Eukaryota</taxon>
        <taxon>Fungi</taxon>
        <taxon>Dikarya</taxon>
        <taxon>Ascomycota</taxon>
        <taxon>Pezizomycotina</taxon>
        <taxon>Dothideomycetes</taxon>
        <taxon>Pleosporomycetidae</taxon>
        <taxon>Aulographales</taxon>
        <taxon>Rhizodiscinaceae</taxon>
        <taxon>Rhizodiscina</taxon>
    </lineage>
</organism>
<sequence length="183" mass="20195">MSMKQEPELNRLVTSNIKTVFSNPQDPDYFRMNVFNHHPNDPIKCYKYCTGKCKSKDPETMRRSTEKEFMGYRNNVLHQNASTYAAGNATNRHGNAYPTSHGYPRGSSDSRTGAYPQRVNYSQQANYSRTGAGYGNGYGQSGCYAQPGTRKIPVNYGWPGASGYEHACSNMYGSGYGGGYGGG</sequence>
<dbReference type="Proteomes" id="UP000799772">
    <property type="component" value="Unassembled WGS sequence"/>
</dbReference>
<keyword evidence="2" id="KW-1185">Reference proteome</keyword>
<protein>
    <submittedName>
        <fullName evidence="1">Uncharacterized protein</fullName>
    </submittedName>
</protein>
<dbReference type="EMBL" id="ML978131">
    <property type="protein sequence ID" value="KAF2095650.1"/>
    <property type="molecule type" value="Genomic_DNA"/>
</dbReference>
<reference evidence="1" key="1">
    <citation type="journal article" date="2020" name="Stud. Mycol.">
        <title>101 Dothideomycetes genomes: a test case for predicting lifestyles and emergence of pathogens.</title>
        <authorList>
            <person name="Haridas S."/>
            <person name="Albert R."/>
            <person name="Binder M."/>
            <person name="Bloem J."/>
            <person name="Labutti K."/>
            <person name="Salamov A."/>
            <person name="Andreopoulos B."/>
            <person name="Baker S."/>
            <person name="Barry K."/>
            <person name="Bills G."/>
            <person name="Bluhm B."/>
            <person name="Cannon C."/>
            <person name="Castanera R."/>
            <person name="Culley D."/>
            <person name="Daum C."/>
            <person name="Ezra D."/>
            <person name="Gonzalez J."/>
            <person name="Henrissat B."/>
            <person name="Kuo A."/>
            <person name="Liang C."/>
            <person name="Lipzen A."/>
            <person name="Lutzoni F."/>
            <person name="Magnuson J."/>
            <person name="Mondo S."/>
            <person name="Nolan M."/>
            <person name="Ohm R."/>
            <person name="Pangilinan J."/>
            <person name="Park H.-J."/>
            <person name="Ramirez L."/>
            <person name="Alfaro M."/>
            <person name="Sun H."/>
            <person name="Tritt A."/>
            <person name="Yoshinaga Y."/>
            <person name="Zwiers L.-H."/>
            <person name="Turgeon B."/>
            <person name="Goodwin S."/>
            <person name="Spatafora J."/>
            <person name="Crous P."/>
            <person name="Grigoriev I."/>
        </authorList>
    </citation>
    <scope>NUCLEOTIDE SEQUENCE</scope>
    <source>
        <strain evidence="1">CBS 133067</strain>
    </source>
</reference>
<dbReference type="AlphaFoldDB" id="A0A9P4M3F3"/>